<dbReference type="Pfam" id="PF16507">
    <property type="entry name" value="HEAT_PSME4_mid"/>
    <property type="match status" value="1"/>
</dbReference>
<protein>
    <submittedName>
        <fullName evidence="3">Proteasome activator subunit 4a</fullName>
    </submittedName>
</protein>
<dbReference type="PANTHER" id="PTHR32170">
    <property type="entry name" value="PROTEASOME ACTIVATOR COMPLEX SUBUNIT 4"/>
    <property type="match status" value="1"/>
</dbReference>
<dbReference type="OMA" id="ECTQLVP"/>
<reference evidence="3" key="1">
    <citation type="submission" date="2025-08" db="UniProtKB">
        <authorList>
            <consortium name="Ensembl"/>
        </authorList>
    </citation>
    <scope>IDENTIFICATION</scope>
</reference>
<sequence length="1517" mass="174605">MEDSVSSQRECPYIRMLPYADRVNGEAAASLALIKVQLGRAVRLRELWPGVMFWSRSLSKYIRLYGRKFSKEDHVVFVKLVYELVTIPKLEVGILQSFARLLITLLKKKELISREELVLPWRPLRDVIDRIFFSKNEKIGLEWFPNTIQQVGTSSRLILLNAIHKSSLENLLKSVVQMCRTYFSLDSTAEMLEEWRPLLCPFDMTMQKAITYFEMFLPTSLEPEHHDKGFKLWFDELIGIWDTVHNMPAWEGTLVNLFSRLAFENKGYVDWDPYIPKIFTRILRSLNLPIGTYHLQINRNALLAYDIPHVVTWITSMLGAPSKQAQKHLDSLFDAVSPFYHPSNNGRWLTKLMKLLQKLPASLVRRLHCERFQKPTWKAAVPESHRLTEEDITAFVQCLRQPVLLAMFSKNGSLDAAQALQNLALVRPELVIPPVLEKTYPALETLTEPHQLTATMSCIIAVARSLIGSPTRFPEGRLHALPLLFRALPGVDPNDFVKCMVTFQFIATFATLVPLVDCSAALQERDDLTEVERELCSATSEFEDFVLQFIDRCFALIESSTLQQTREETETEKMTQAESMVELGLSSTFSTLLTQTSQPIFKTALDKIFNFVTTTIFETRVAGKMAANMCRAAAKCRPTQTLSRMIPHCVKIIKNLTAYEEVLQEEEVDKELLWNLQLLSDVVCVNGENLLPFRDDLMAVLKVCLNLKSKRGYTLASSLLKRILRCTTMIFPLEYYSVPGGFDKSPSIYLPIRDWGKAGDVNNLNMTWHLPTAEELVLANSLLDTFLQPQLQRLQAHAEDGENMSRDEIQQSLTIVHFCMMGAGSLLPPLGGEIVHGLVSGLVELDEVPVYVGMDHDRNRENYREKVAHLMRKLVNYMLEKSEDDTKSLFLIIKIISMVLNFQGSHKVEFDSRWKSLGLVKKSMEDKLHGHKQHIRALLIDRTMLQHELRILAVEGSSFKTTHQELMHNLLRLSTSTYSEVRSKAQQVLFVGLTTYNFSCRYFVPHLLQNLQPDRPDLHQHQFKGALYCLFGSQGMTCLATLHDWDMIGQIWPAIVSAGLSRSVSLEKPSTSRLFDDLMERIQRHYETIGLDFKVTDGCREAAAAFWTSMKPLLSKGNPTEHEQALGLQRLQERNENCFRKYENLINTLIDLAENRNLPWKFKQIAACLLSMLFRDDRPFPVQGVRFFVQKLNHDTLAIRKLAICSMGAILKRMKRPHKKREIDPYAVAGVSKTTVLQPGERADNRWLHYNSSQLPRTQQQWDACTFVNKTHWGFYTWPRKMLVYEAHTEQPKLGRSREELSEAEQAIYDQFTDPKFVEKLIGYLTLEERKGKDKFNARRFLLFKGLFRNFDEAFLPVFRPHVERLVGDAHESAQRCLAEIVAGMIRGSKHWDFEKVERLWIFLRPLLRSAFCNISVDTFNDWGTSISTACENQDPRKLHWLFEMMMEAPLGEEGGSFSGASCLYVLQRGLSQQEWRIPELAHRLLFFLEPKLTQAFKNVRERIARCDLSTRKTFTN</sequence>
<dbReference type="PANTHER" id="PTHR32170:SF3">
    <property type="entry name" value="PROTEASOME ACTIVATOR COMPLEX SUBUNIT 4"/>
    <property type="match status" value="1"/>
</dbReference>
<proteinExistence type="predicted"/>
<dbReference type="GO" id="GO:1990111">
    <property type="term" value="C:spermatoproteasome complex"/>
    <property type="evidence" value="ECO:0007669"/>
    <property type="project" value="TreeGrafter"/>
</dbReference>
<evidence type="ECO:0000259" key="1">
    <source>
        <dbReference type="Pfam" id="PF16507"/>
    </source>
</evidence>
<reference evidence="3" key="2">
    <citation type="submission" date="2025-09" db="UniProtKB">
        <authorList>
            <consortium name="Ensembl"/>
        </authorList>
    </citation>
    <scope>IDENTIFICATION</scope>
</reference>
<dbReference type="GO" id="GO:0070628">
    <property type="term" value="F:proteasome binding"/>
    <property type="evidence" value="ECO:0007669"/>
    <property type="project" value="InterPro"/>
</dbReference>
<dbReference type="InterPro" id="IPR032430">
    <property type="entry name" value="Blm10_mid"/>
</dbReference>
<dbReference type="GO" id="GO:0005634">
    <property type="term" value="C:nucleus"/>
    <property type="evidence" value="ECO:0007669"/>
    <property type="project" value="TreeGrafter"/>
</dbReference>
<name>A0A8C4QQM9_EPTBU</name>
<feature type="domain" description="Proteasome activator complex subunit 4-like HEAT repeat-like" evidence="2">
    <location>
        <begin position="1185"/>
        <end position="1468"/>
    </location>
</feature>
<evidence type="ECO:0000313" key="3">
    <source>
        <dbReference type="Ensembl" id="ENSEBUP00000018850.1"/>
    </source>
</evidence>
<dbReference type="InterPro" id="IPR016024">
    <property type="entry name" value="ARM-type_fold"/>
</dbReference>
<dbReference type="GeneTree" id="ENSGT00390000011433"/>
<dbReference type="Pfam" id="PF23096">
    <property type="entry name" value="HEAT_PSME4"/>
    <property type="match status" value="1"/>
</dbReference>
<accession>A0A8C4QQM9</accession>
<feature type="domain" description="Proteasome activator Blm10 middle HEAT repeats region" evidence="1">
    <location>
        <begin position="329"/>
        <end position="827"/>
    </location>
</feature>
<dbReference type="InterPro" id="IPR035309">
    <property type="entry name" value="PSME4"/>
</dbReference>
<dbReference type="SUPFAM" id="SSF48371">
    <property type="entry name" value="ARM repeat"/>
    <property type="match status" value="2"/>
</dbReference>
<dbReference type="Ensembl" id="ENSEBUT00000019426.1">
    <property type="protein sequence ID" value="ENSEBUP00000018850.1"/>
    <property type="gene ID" value="ENSEBUG00000011754.1"/>
</dbReference>
<evidence type="ECO:0000259" key="2">
    <source>
        <dbReference type="Pfam" id="PF23096"/>
    </source>
</evidence>
<dbReference type="InterPro" id="IPR055455">
    <property type="entry name" value="HEAT_PSME4"/>
</dbReference>
<organism evidence="3 4">
    <name type="scientific">Eptatretus burgeri</name>
    <name type="common">Inshore hagfish</name>
    <dbReference type="NCBI Taxonomy" id="7764"/>
    <lineage>
        <taxon>Eukaryota</taxon>
        <taxon>Metazoa</taxon>
        <taxon>Chordata</taxon>
        <taxon>Craniata</taxon>
        <taxon>Vertebrata</taxon>
        <taxon>Cyclostomata</taxon>
        <taxon>Myxini</taxon>
        <taxon>Myxiniformes</taxon>
        <taxon>Myxinidae</taxon>
        <taxon>Eptatretinae</taxon>
        <taxon>Eptatretus</taxon>
    </lineage>
</organism>
<keyword evidence="4" id="KW-1185">Reference proteome</keyword>
<dbReference type="GO" id="GO:0016504">
    <property type="term" value="F:peptidase activator activity"/>
    <property type="evidence" value="ECO:0007669"/>
    <property type="project" value="InterPro"/>
</dbReference>
<dbReference type="GO" id="GO:0005829">
    <property type="term" value="C:cytosol"/>
    <property type="evidence" value="ECO:0007669"/>
    <property type="project" value="TreeGrafter"/>
</dbReference>
<dbReference type="Proteomes" id="UP000694388">
    <property type="component" value="Unplaced"/>
</dbReference>
<dbReference type="GO" id="GO:0010499">
    <property type="term" value="P:proteasomal ubiquitin-independent protein catabolic process"/>
    <property type="evidence" value="ECO:0007669"/>
    <property type="project" value="TreeGrafter"/>
</dbReference>
<evidence type="ECO:0000313" key="4">
    <source>
        <dbReference type="Proteomes" id="UP000694388"/>
    </source>
</evidence>